<dbReference type="Pfam" id="PF13468">
    <property type="entry name" value="Glyoxalase_3"/>
    <property type="match status" value="1"/>
</dbReference>
<dbReference type="RefSeq" id="WP_264790728.1">
    <property type="nucleotide sequence ID" value="NZ_AP026867.1"/>
</dbReference>
<dbReference type="EMBL" id="AP026867">
    <property type="protein sequence ID" value="BDS09323.1"/>
    <property type="molecule type" value="Genomic_DNA"/>
</dbReference>
<name>A0A915Y9C2_9BACT</name>
<sequence length="244" mass="28444">MERLDHVLIRVDDLEACVNVFRRAGFKVYYGTQMENAYNAMIYFQDQSFIELVDTTKFPFLLKLLAKSKLLYVLGNFYRRIGAYALSNDLFLDYSIYAKDIEKQHERVKKKVSKLYHLKRKDVFGALLQWKLFVPSSSQLPFVMSDYKPHKLPEKNATEHKNKALGIRQVDIWTTYDLEKLQHEMLSVYDSNKAQLCLNGETLEIKTKNANIIYQKAQVNKIVSIRLNSIKPNLLSSLVDYGIS</sequence>
<protein>
    <submittedName>
        <fullName evidence="2">VOC family protein</fullName>
    </submittedName>
</protein>
<keyword evidence="3" id="KW-1185">Reference proteome</keyword>
<organism evidence="2 3">
    <name type="scientific">Aureispira anguillae</name>
    <dbReference type="NCBI Taxonomy" id="2864201"/>
    <lineage>
        <taxon>Bacteria</taxon>
        <taxon>Pseudomonadati</taxon>
        <taxon>Bacteroidota</taxon>
        <taxon>Saprospiria</taxon>
        <taxon>Saprospirales</taxon>
        <taxon>Saprospiraceae</taxon>
        <taxon>Aureispira</taxon>
    </lineage>
</organism>
<evidence type="ECO:0000259" key="1">
    <source>
        <dbReference type="Pfam" id="PF13468"/>
    </source>
</evidence>
<dbReference type="InterPro" id="IPR025870">
    <property type="entry name" value="Glyoxalase-like_dom"/>
</dbReference>
<gene>
    <name evidence="2" type="ORF">AsAng_0000200</name>
</gene>
<feature type="domain" description="Glyoxalase-like" evidence="1">
    <location>
        <begin position="4"/>
        <end position="175"/>
    </location>
</feature>
<dbReference type="Proteomes" id="UP001060919">
    <property type="component" value="Chromosome"/>
</dbReference>
<accession>A0A915Y9C2</accession>
<proteinExistence type="predicted"/>
<dbReference type="Gene3D" id="3.10.180.10">
    <property type="entry name" value="2,3-Dihydroxybiphenyl 1,2-Dioxygenase, domain 1"/>
    <property type="match status" value="1"/>
</dbReference>
<dbReference type="PANTHER" id="PTHR40265:SF1">
    <property type="entry name" value="GLYOXALASE-LIKE DOMAIN-CONTAINING PROTEIN"/>
    <property type="match status" value="1"/>
</dbReference>
<dbReference type="PANTHER" id="PTHR40265">
    <property type="entry name" value="BLL2707 PROTEIN"/>
    <property type="match status" value="1"/>
</dbReference>
<dbReference type="SUPFAM" id="SSF54593">
    <property type="entry name" value="Glyoxalase/Bleomycin resistance protein/Dihydroxybiphenyl dioxygenase"/>
    <property type="match status" value="1"/>
</dbReference>
<evidence type="ECO:0000313" key="3">
    <source>
        <dbReference type="Proteomes" id="UP001060919"/>
    </source>
</evidence>
<evidence type="ECO:0000313" key="2">
    <source>
        <dbReference type="EMBL" id="BDS09323.1"/>
    </source>
</evidence>
<dbReference type="AlphaFoldDB" id="A0A915Y9C2"/>
<dbReference type="InterPro" id="IPR029068">
    <property type="entry name" value="Glyas_Bleomycin-R_OHBP_Dase"/>
</dbReference>
<dbReference type="KEGG" id="aup:AsAng_0000200"/>
<reference evidence="2" key="1">
    <citation type="submission" date="2022-09" db="EMBL/GenBank/DDBJ databases">
        <title>Aureispira anguillicida sp. nov., isolated from Leptocephalus of Japanese eel Anguilla japonica.</title>
        <authorList>
            <person name="Yuasa K."/>
            <person name="Mekata T."/>
            <person name="Ikunari K."/>
        </authorList>
    </citation>
    <scope>NUCLEOTIDE SEQUENCE</scope>
    <source>
        <strain evidence="2">EL160426</strain>
    </source>
</reference>